<evidence type="ECO:0000313" key="2">
    <source>
        <dbReference type="Proteomes" id="UP000199542"/>
    </source>
</evidence>
<accession>A0A1G4SQA9</accession>
<name>A0A1G4SQA9_9HYPH</name>
<dbReference type="AlphaFoldDB" id="A0A1G4SQA9"/>
<evidence type="ECO:0000313" key="1">
    <source>
        <dbReference type="EMBL" id="SCW71278.1"/>
    </source>
</evidence>
<dbReference type="Proteomes" id="UP000199542">
    <property type="component" value="Unassembled WGS sequence"/>
</dbReference>
<protein>
    <submittedName>
        <fullName evidence="1">Uncharacterized protein</fullName>
    </submittedName>
</protein>
<proteinExistence type="predicted"/>
<dbReference type="EMBL" id="FMTM01000006">
    <property type="protein sequence ID" value="SCW71278.1"/>
    <property type="molecule type" value="Genomic_DNA"/>
</dbReference>
<reference evidence="1 2" key="1">
    <citation type="submission" date="2016-10" db="EMBL/GenBank/DDBJ databases">
        <authorList>
            <person name="de Groot N.N."/>
        </authorList>
    </citation>
    <scope>NUCLEOTIDE SEQUENCE [LARGE SCALE GENOMIC DNA]</scope>
    <source>
        <strain evidence="1 2">CGMCC 1.3401</strain>
    </source>
</reference>
<sequence>MPGNVVLFVGENKTQSQKAPEGASRCRVWTSGISLYLYRVPVGGSSLEARHRMSGGKQESADKVKRMRKNDRIAGLRSPRCRLCNLK</sequence>
<gene>
    <name evidence="1" type="ORF">SAMN02927900_04094</name>
</gene>
<organism evidence="1 2">
    <name type="scientific">Rhizobium mongolense subsp. loessense</name>
    <dbReference type="NCBI Taxonomy" id="158890"/>
    <lineage>
        <taxon>Bacteria</taxon>
        <taxon>Pseudomonadati</taxon>
        <taxon>Pseudomonadota</taxon>
        <taxon>Alphaproteobacteria</taxon>
        <taxon>Hyphomicrobiales</taxon>
        <taxon>Rhizobiaceae</taxon>
        <taxon>Rhizobium/Agrobacterium group</taxon>
        <taxon>Rhizobium</taxon>
    </lineage>
</organism>